<feature type="transmembrane region" description="Helical" evidence="7">
    <location>
        <begin position="104"/>
        <end position="127"/>
    </location>
</feature>
<evidence type="ECO:0000256" key="2">
    <source>
        <dbReference type="ARBA" id="ARBA00009096"/>
    </source>
</evidence>
<dbReference type="Proteomes" id="UP000297245">
    <property type="component" value="Unassembled WGS sequence"/>
</dbReference>
<name>A0A4S8LBH9_DENBC</name>
<proteinExistence type="inferred from homology"/>
<keyword evidence="3 7" id="KW-0812">Transmembrane</keyword>
<dbReference type="PANTHER" id="PTHR31204:SF1">
    <property type="entry name" value="SIGMA INTRACELLULAR RECEPTOR 2"/>
    <property type="match status" value="1"/>
</dbReference>
<evidence type="ECO:0000313" key="10">
    <source>
        <dbReference type="Proteomes" id="UP000297245"/>
    </source>
</evidence>
<keyword evidence="5 7" id="KW-1133">Transmembrane helix</keyword>
<evidence type="ECO:0000313" key="9">
    <source>
        <dbReference type="EMBL" id="THU86226.1"/>
    </source>
</evidence>
<evidence type="ECO:0000256" key="6">
    <source>
        <dbReference type="ARBA" id="ARBA00023136"/>
    </source>
</evidence>
<gene>
    <name evidence="9" type="ORF">K435DRAFT_684042</name>
</gene>
<dbReference type="GO" id="GO:0005789">
    <property type="term" value="C:endoplasmic reticulum membrane"/>
    <property type="evidence" value="ECO:0007669"/>
    <property type="project" value="UniProtKB-SubCell"/>
</dbReference>
<protein>
    <recommendedName>
        <fullName evidence="7">Efficient mitochondria targeting-associated protein 19</fullName>
    </recommendedName>
</protein>
<keyword evidence="4 7" id="KW-0256">Endoplasmic reticulum</keyword>
<accession>A0A4S8LBH9</accession>
<comment type="subcellular location">
    <subcellularLocation>
        <location evidence="1">Endoplasmic reticulum membrane</location>
        <topology evidence="1">Multi-pass membrane protein</topology>
    </subcellularLocation>
</comment>
<dbReference type="PANTHER" id="PTHR31204">
    <property type="entry name" value="SIGMA INTRACELLULAR RECEPTOR 2"/>
    <property type="match status" value="1"/>
</dbReference>
<dbReference type="EMBL" id="ML179506">
    <property type="protein sequence ID" value="THU86226.1"/>
    <property type="molecule type" value="Genomic_DNA"/>
</dbReference>
<evidence type="ECO:0000259" key="8">
    <source>
        <dbReference type="PROSITE" id="PS51751"/>
    </source>
</evidence>
<feature type="transmembrane region" description="Helical" evidence="7">
    <location>
        <begin position="72"/>
        <end position="92"/>
    </location>
</feature>
<dbReference type="AlphaFoldDB" id="A0A4S8LBH9"/>
<comment type="similarity">
    <text evidence="2">Belongs to the TMEM97/sigma-2 receptor family.</text>
</comment>
<reference evidence="9 10" key="1">
    <citation type="journal article" date="2019" name="Nat. Ecol. Evol.">
        <title>Megaphylogeny resolves global patterns of mushroom evolution.</title>
        <authorList>
            <person name="Varga T."/>
            <person name="Krizsan K."/>
            <person name="Foldi C."/>
            <person name="Dima B."/>
            <person name="Sanchez-Garcia M."/>
            <person name="Sanchez-Ramirez S."/>
            <person name="Szollosi G.J."/>
            <person name="Szarkandi J.G."/>
            <person name="Papp V."/>
            <person name="Albert L."/>
            <person name="Andreopoulos W."/>
            <person name="Angelini C."/>
            <person name="Antonin V."/>
            <person name="Barry K.W."/>
            <person name="Bougher N.L."/>
            <person name="Buchanan P."/>
            <person name="Buyck B."/>
            <person name="Bense V."/>
            <person name="Catcheside P."/>
            <person name="Chovatia M."/>
            <person name="Cooper J."/>
            <person name="Damon W."/>
            <person name="Desjardin D."/>
            <person name="Finy P."/>
            <person name="Geml J."/>
            <person name="Haridas S."/>
            <person name="Hughes K."/>
            <person name="Justo A."/>
            <person name="Karasinski D."/>
            <person name="Kautmanova I."/>
            <person name="Kiss B."/>
            <person name="Kocsube S."/>
            <person name="Kotiranta H."/>
            <person name="LaButti K.M."/>
            <person name="Lechner B.E."/>
            <person name="Liimatainen K."/>
            <person name="Lipzen A."/>
            <person name="Lukacs Z."/>
            <person name="Mihaltcheva S."/>
            <person name="Morgado L.N."/>
            <person name="Niskanen T."/>
            <person name="Noordeloos M.E."/>
            <person name="Ohm R.A."/>
            <person name="Ortiz-Santana B."/>
            <person name="Ovrebo C."/>
            <person name="Racz N."/>
            <person name="Riley R."/>
            <person name="Savchenko A."/>
            <person name="Shiryaev A."/>
            <person name="Soop K."/>
            <person name="Spirin V."/>
            <person name="Szebenyi C."/>
            <person name="Tomsovsky M."/>
            <person name="Tulloss R.E."/>
            <person name="Uehling J."/>
            <person name="Grigoriev I.V."/>
            <person name="Vagvolgyi C."/>
            <person name="Papp T."/>
            <person name="Martin F.M."/>
            <person name="Miettinen O."/>
            <person name="Hibbett D.S."/>
            <person name="Nagy L.G."/>
        </authorList>
    </citation>
    <scope>NUCLEOTIDE SEQUENCE [LARGE SCALE GENOMIC DNA]</scope>
    <source>
        <strain evidence="9 10">CBS 962.96</strain>
    </source>
</reference>
<evidence type="ECO:0000256" key="5">
    <source>
        <dbReference type="ARBA" id="ARBA00022989"/>
    </source>
</evidence>
<dbReference type="Pfam" id="PF05241">
    <property type="entry name" value="EBP"/>
    <property type="match status" value="1"/>
</dbReference>
<dbReference type="InterPro" id="IPR033118">
    <property type="entry name" value="EXPERA"/>
</dbReference>
<keyword evidence="6 7" id="KW-0472">Membrane</keyword>
<evidence type="ECO:0000256" key="7">
    <source>
        <dbReference type="PIRNR" id="PIRNR031032"/>
    </source>
</evidence>
<organism evidence="9 10">
    <name type="scientific">Dendrothele bispora (strain CBS 962.96)</name>
    <dbReference type="NCBI Taxonomy" id="1314807"/>
    <lineage>
        <taxon>Eukaryota</taxon>
        <taxon>Fungi</taxon>
        <taxon>Dikarya</taxon>
        <taxon>Basidiomycota</taxon>
        <taxon>Agaricomycotina</taxon>
        <taxon>Agaricomycetes</taxon>
        <taxon>Agaricomycetidae</taxon>
        <taxon>Agaricales</taxon>
        <taxon>Agaricales incertae sedis</taxon>
        <taxon>Dendrothele</taxon>
    </lineage>
</organism>
<feature type="transmembrane region" description="Helical" evidence="7">
    <location>
        <begin position="139"/>
        <end position="157"/>
    </location>
</feature>
<feature type="transmembrane region" description="Helical" evidence="7">
    <location>
        <begin position="12"/>
        <end position="35"/>
    </location>
</feature>
<dbReference type="InterPro" id="IPR051987">
    <property type="entry name" value="Sigma-2_receptor-like"/>
</dbReference>
<keyword evidence="10" id="KW-1185">Reference proteome</keyword>
<dbReference type="PIRSF" id="PIRSF031032">
    <property type="entry name" value="TMP_97_prd"/>
    <property type="match status" value="1"/>
</dbReference>
<dbReference type="OrthoDB" id="433124at2759"/>
<evidence type="ECO:0000256" key="4">
    <source>
        <dbReference type="ARBA" id="ARBA00022824"/>
    </source>
</evidence>
<sequence length="180" mass="20090">MTATPLTQRPLDFLYFSFFLTHVPASLLIDFQALYPPSYVPSLLLNLQRWYVGFSGDPLIGGMAQGKGNDELVWFSTFVWLELLFQFPVFLLGMKGLWKGSKSIYPLLLAYSASTATTTLPCVFFILKSAYQISSAQQAMLLSSYIPFFLVPFGMALDMACRLYSIVTSAESVAVKEKTS</sequence>
<evidence type="ECO:0000256" key="3">
    <source>
        <dbReference type="ARBA" id="ARBA00022692"/>
    </source>
</evidence>
<evidence type="ECO:0000256" key="1">
    <source>
        <dbReference type="ARBA" id="ARBA00004477"/>
    </source>
</evidence>
<dbReference type="InterPro" id="IPR016964">
    <property type="entry name" value="Sigma2_recept"/>
</dbReference>
<dbReference type="PROSITE" id="PS51751">
    <property type="entry name" value="EXPERA"/>
    <property type="match status" value="1"/>
</dbReference>
<feature type="domain" description="EXPERA" evidence="8">
    <location>
        <begin position="11"/>
        <end position="156"/>
    </location>
</feature>